<dbReference type="PANTHER" id="PTHR43540">
    <property type="entry name" value="PEROXYUREIDOACRYLATE/UREIDOACRYLATE AMIDOHYDROLASE-RELATED"/>
    <property type="match status" value="1"/>
</dbReference>
<keyword evidence="4" id="KW-1185">Reference proteome</keyword>
<dbReference type="Proteomes" id="UP000526501">
    <property type="component" value="Unassembled WGS sequence"/>
</dbReference>
<comment type="caution">
    <text evidence="3">The sequence shown here is derived from an EMBL/GenBank/DDBJ whole genome shotgun (WGS) entry which is preliminary data.</text>
</comment>
<dbReference type="RefSeq" id="WP_185661746.1">
    <property type="nucleotide sequence ID" value="NZ_CAWPOO010000013.1"/>
</dbReference>
<name>A0A7X1B908_9BACT</name>
<dbReference type="EMBL" id="JACHVC010000013">
    <property type="protein sequence ID" value="MBC2607883.1"/>
    <property type="molecule type" value="Genomic_DNA"/>
</dbReference>
<accession>A0A7X1B908</accession>
<evidence type="ECO:0000256" key="1">
    <source>
        <dbReference type="ARBA" id="ARBA00022801"/>
    </source>
</evidence>
<evidence type="ECO:0000313" key="3">
    <source>
        <dbReference type="EMBL" id="MBC2607883.1"/>
    </source>
</evidence>
<dbReference type="SUPFAM" id="SSF52499">
    <property type="entry name" value="Isochorismatase-like hydrolases"/>
    <property type="match status" value="1"/>
</dbReference>
<dbReference type="Pfam" id="PF00857">
    <property type="entry name" value="Isochorismatase"/>
    <property type="match status" value="1"/>
</dbReference>
<dbReference type="Gene3D" id="3.40.50.850">
    <property type="entry name" value="Isochorismatase-like"/>
    <property type="match status" value="1"/>
</dbReference>
<organism evidence="3 4">
    <name type="scientific">Pelagicoccus albus</name>
    <dbReference type="NCBI Taxonomy" id="415222"/>
    <lineage>
        <taxon>Bacteria</taxon>
        <taxon>Pseudomonadati</taxon>
        <taxon>Verrucomicrobiota</taxon>
        <taxon>Opitutia</taxon>
        <taxon>Puniceicoccales</taxon>
        <taxon>Pelagicoccaceae</taxon>
        <taxon>Pelagicoccus</taxon>
    </lineage>
</organism>
<proteinExistence type="predicted"/>
<dbReference type="InterPro" id="IPR050272">
    <property type="entry name" value="Isochorismatase-like_hydrls"/>
</dbReference>
<reference evidence="3 4" key="1">
    <citation type="submission" date="2020-07" db="EMBL/GenBank/DDBJ databases">
        <authorList>
            <person name="Feng X."/>
        </authorList>
    </citation>
    <scope>NUCLEOTIDE SEQUENCE [LARGE SCALE GENOMIC DNA]</scope>
    <source>
        <strain evidence="3 4">JCM23202</strain>
    </source>
</reference>
<feature type="domain" description="Isochorismatase-like" evidence="2">
    <location>
        <begin position="32"/>
        <end position="219"/>
    </location>
</feature>
<sequence>MAIWDDVLTEQDKKVYEVAGWSKPGGFGKRPALLLVDIIYNFVGDPEEPILDSIKKWRYSCGTTGWDGVRATAKLVAAARKKKIPLFYTTWERRDDFLDMGRWNDKNYRVDDGIDAIGHHGNDIVAEIAPQDHDMVFVKKKPSAFFGTSLASYFIDFGVDTVILAGTTTSGCIRSTAIDSFSYNYYTIVPTECVWDRGEVSHKINLFDINAKYGDVVALEKTLAYLDGLEEDIFHDRWPRQMKRDF</sequence>
<dbReference type="InterPro" id="IPR000868">
    <property type="entry name" value="Isochorismatase-like_dom"/>
</dbReference>
<dbReference type="GO" id="GO:0016787">
    <property type="term" value="F:hydrolase activity"/>
    <property type="evidence" value="ECO:0007669"/>
    <property type="project" value="UniProtKB-KW"/>
</dbReference>
<dbReference type="AlphaFoldDB" id="A0A7X1B908"/>
<keyword evidence="1" id="KW-0378">Hydrolase</keyword>
<dbReference type="PANTHER" id="PTHR43540:SF1">
    <property type="entry name" value="ISOCHORISMATASE HYDROLASE"/>
    <property type="match status" value="1"/>
</dbReference>
<dbReference type="InterPro" id="IPR036380">
    <property type="entry name" value="Isochorismatase-like_sf"/>
</dbReference>
<protein>
    <submittedName>
        <fullName evidence="3">Isochorismatase family protein</fullName>
    </submittedName>
</protein>
<evidence type="ECO:0000313" key="4">
    <source>
        <dbReference type="Proteomes" id="UP000526501"/>
    </source>
</evidence>
<gene>
    <name evidence="3" type="ORF">H5P27_17650</name>
</gene>
<evidence type="ECO:0000259" key="2">
    <source>
        <dbReference type="Pfam" id="PF00857"/>
    </source>
</evidence>